<sequence>MDHCMSLEETSAFPSTTSAAKGDKDSSITVTLIQKFIAHKLNLNDHTEVDVVCCDEKLNGDMKEAMI</sequence>
<dbReference type="EMBL" id="JACXVP010000012">
    <property type="protein sequence ID" value="KAG5571829.1"/>
    <property type="molecule type" value="Genomic_DNA"/>
</dbReference>
<dbReference type="PANTHER" id="PTHR46293">
    <property type="entry name" value="E3 UBIQUITIN PROTEIN LIGASE DRIP1"/>
    <property type="match status" value="1"/>
</dbReference>
<feature type="compositionally biased region" description="Polar residues" evidence="1">
    <location>
        <begin position="8"/>
        <end position="19"/>
    </location>
</feature>
<gene>
    <name evidence="2" type="ORF">H5410_061595</name>
</gene>
<reference evidence="2 3" key="1">
    <citation type="submission" date="2020-09" db="EMBL/GenBank/DDBJ databases">
        <title>De no assembly of potato wild relative species, Solanum commersonii.</title>
        <authorList>
            <person name="Cho K."/>
        </authorList>
    </citation>
    <scope>NUCLEOTIDE SEQUENCE [LARGE SCALE GENOMIC DNA]</scope>
    <source>
        <strain evidence="2">LZ3.2</strain>
        <tissue evidence="2">Leaf</tissue>
    </source>
</reference>
<organism evidence="2 3">
    <name type="scientific">Solanum commersonii</name>
    <name type="common">Commerson's wild potato</name>
    <name type="synonym">Commerson's nightshade</name>
    <dbReference type="NCBI Taxonomy" id="4109"/>
    <lineage>
        <taxon>Eukaryota</taxon>
        <taxon>Viridiplantae</taxon>
        <taxon>Streptophyta</taxon>
        <taxon>Embryophyta</taxon>
        <taxon>Tracheophyta</taxon>
        <taxon>Spermatophyta</taxon>
        <taxon>Magnoliopsida</taxon>
        <taxon>eudicotyledons</taxon>
        <taxon>Gunneridae</taxon>
        <taxon>Pentapetalae</taxon>
        <taxon>asterids</taxon>
        <taxon>lamiids</taxon>
        <taxon>Solanales</taxon>
        <taxon>Solanaceae</taxon>
        <taxon>Solanoideae</taxon>
        <taxon>Solaneae</taxon>
        <taxon>Solanum</taxon>
    </lineage>
</organism>
<dbReference type="Gene3D" id="3.10.20.90">
    <property type="entry name" value="Phosphatidylinositol 3-kinase Catalytic Subunit, Chain A, domain 1"/>
    <property type="match status" value="1"/>
</dbReference>
<dbReference type="OrthoDB" id="1289402at2759"/>
<dbReference type="Proteomes" id="UP000824120">
    <property type="component" value="Chromosome 12"/>
</dbReference>
<evidence type="ECO:0000313" key="3">
    <source>
        <dbReference type="Proteomes" id="UP000824120"/>
    </source>
</evidence>
<feature type="region of interest" description="Disordered" evidence="1">
    <location>
        <begin position="1"/>
        <end position="23"/>
    </location>
</feature>
<name>A0A9J5W8A6_SOLCO</name>
<dbReference type="InterPro" id="IPR044807">
    <property type="entry name" value="DRIP1-like"/>
</dbReference>
<evidence type="ECO:0000256" key="1">
    <source>
        <dbReference type="SAM" id="MobiDB-lite"/>
    </source>
</evidence>
<accession>A0A9J5W8A6</accession>
<dbReference type="GO" id="GO:0004842">
    <property type="term" value="F:ubiquitin-protein transferase activity"/>
    <property type="evidence" value="ECO:0007669"/>
    <property type="project" value="InterPro"/>
</dbReference>
<evidence type="ECO:0000313" key="2">
    <source>
        <dbReference type="EMBL" id="KAG5571829.1"/>
    </source>
</evidence>
<keyword evidence="3" id="KW-1185">Reference proteome</keyword>
<dbReference type="AlphaFoldDB" id="A0A9J5W8A6"/>
<dbReference type="PANTHER" id="PTHR46293:SF13">
    <property type="entry name" value="UBIQUITIN-LIKE DOMAIN-CONTAINING PROTEIN"/>
    <property type="match status" value="1"/>
</dbReference>
<protein>
    <submittedName>
        <fullName evidence="2">Uncharacterized protein</fullName>
    </submittedName>
</protein>
<comment type="caution">
    <text evidence="2">The sequence shown here is derived from an EMBL/GenBank/DDBJ whole genome shotgun (WGS) entry which is preliminary data.</text>
</comment>
<proteinExistence type="predicted"/>